<comment type="similarity">
    <text evidence="1">Belongs to the acetyl-CoA hydrolase/transferase family.</text>
</comment>
<dbReference type="SUPFAM" id="SSF100950">
    <property type="entry name" value="NagB/RpiA/CoA transferase-like"/>
    <property type="match status" value="2"/>
</dbReference>
<dbReference type="InterPro" id="IPR003702">
    <property type="entry name" value="ActCoA_hydro_N"/>
</dbReference>
<organism evidence="5 6">
    <name type="scientific">Porphyromonas canoris</name>
    <dbReference type="NCBI Taxonomy" id="36875"/>
    <lineage>
        <taxon>Bacteria</taxon>
        <taxon>Pseudomonadati</taxon>
        <taxon>Bacteroidota</taxon>
        <taxon>Bacteroidia</taxon>
        <taxon>Bacteroidales</taxon>
        <taxon>Porphyromonadaceae</taxon>
        <taxon>Porphyromonas</taxon>
    </lineage>
</organism>
<dbReference type="Proteomes" id="UP000030101">
    <property type="component" value="Unassembled WGS sequence"/>
</dbReference>
<reference evidence="5 6" key="1">
    <citation type="submission" date="2014-08" db="EMBL/GenBank/DDBJ databases">
        <title>Porphyromonas canoris strain:OH2762 Genome sequencing.</title>
        <authorList>
            <person name="Wallis C."/>
            <person name="Deusch O."/>
            <person name="O'Flynn C."/>
            <person name="Davis I."/>
            <person name="Jospin G."/>
            <person name="Darling A.E."/>
            <person name="Coil D.A."/>
            <person name="Alexiev A."/>
            <person name="Horsfall A."/>
            <person name="Kirkwood N."/>
            <person name="Harris S."/>
            <person name="Eisen J.A."/>
        </authorList>
    </citation>
    <scope>NUCLEOTIDE SEQUENCE [LARGE SCALE GENOMIC DNA]</scope>
    <source>
        <strain evidence="6">COT-108 OH2762</strain>
    </source>
</reference>
<sequence length="432" mass="47122">MNRDALTPFKSKVVTADEAVKHIQNGDLVVLSHAAAVPKLCVDALVRNAEKFKNVKIYHMLCLGEGKYMAPEMASHFRHVTNFVGANSRAAVAENRADFIPGFFYEVPSMMRQGLLPVNVAIVQLSAPNEEGYCSFGISCDYTKPAAEEAKIVIGEINAQMPFVGGDNTIHLSDIDFIVEADYPLYTIPQPKIGEVEEAIGKNCAELVKDGDTLQLGIGAIPDAVLQFLKDKKDLGIHTEMFADGVLELVRRGVITGAKKSLHPGKMVATFLMGTQDVYDFVNNNPDVELYSVDYVNDPRVIAQNDNMISINSCIEVDLMGQVVSECIGPKQFSGTGGQVDYVRGATWSKNGKSIMAMPSTASKGTASRIVPKVADGAAVTTLRNDVDYIVTEYGIARLKGKSLRERAEALISIAHPDFREELLSYYSKRFG</sequence>
<name>A0ABR4XJK2_9PORP</name>
<evidence type="ECO:0000259" key="4">
    <source>
        <dbReference type="Pfam" id="PF13336"/>
    </source>
</evidence>
<dbReference type="InterPro" id="IPR038460">
    <property type="entry name" value="AcetylCoA_hyd_C_sf"/>
</dbReference>
<feature type="domain" description="Acetyl-CoA hydrolase/transferase N-terminal" evidence="3">
    <location>
        <begin position="9"/>
        <end position="182"/>
    </location>
</feature>
<accession>A0ABR4XJK2</accession>
<dbReference type="InterPro" id="IPR026888">
    <property type="entry name" value="AcetylCoA_hyd_C"/>
</dbReference>
<dbReference type="EMBL" id="JQZV01000013">
    <property type="protein sequence ID" value="KGN91879.1"/>
    <property type="molecule type" value="Genomic_DNA"/>
</dbReference>
<dbReference type="InterPro" id="IPR046433">
    <property type="entry name" value="ActCoA_hydro"/>
</dbReference>
<dbReference type="Pfam" id="PF02550">
    <property type="entry name" value="AcetylCoA_hydro"/>
    <property type="match status" value="1"/>
</dbReference>
<evidence type="ECO:0000256" key="2">
    <source>
        <dbReference type="ARBA" id="ARBA00022679"/>
    </source>
</evidence>
<dbReference type="Gene3D" id="3.30.750.70">
    <property type="entry name" value="4-hydroxybutyrate coenzyme like domains"/>
    <property type="match status" value="1"/>
</dbReference>
<dbReference type="RefSeq" id="WP_036791511.1">
    <property type="nucleotide sequence ID" value="NZ_JQZV01000013.1"/>
</dbReference>
<keyword evidence="2" id="KW-0808">Transferase</keyword>
<feature type="domain" description="Acetyl-CoA hydrolase/transferase C-terminal" evidence="4">
    <location>
        <begin position="274"/>
        <end position="426"/>
    </location>
</feature>
<dbReference type="PANTHER" id="PTHR21432">
    <property type="entry name" value="ACETYL-COA HYDROLASE-RELATED"/>
    <property type="match status" value="1"/>
</dbReference>
<dbReference type="Pfam" id="PF13336">
    <property type="entry name" value="AcetylCoA_hyd_C"/>
    <property type="match status" value="1"/>
</dbReference>
<dbReference type="InterPro" id="IPR037171">
    <property type="entry name" value="NagB/RpiA_transferase-like"/>
</dbReference>
<dbReference type="Gene3D" id="3.40.1080.10">
    <property type="entry name" value="Glutaconate Coenzyme A-transferase"/>
    <property type="match status" value="1"/>
</dbReference>
<evidence type="ECO:0000256" key="1">
    <source>
        <dbReference type="ARBA" id="ARBA00009632"/>
    </source>
</evidence>
<protein>
    <submittedName>
        <fullName evidence="5">4-hydroxybutyrate CoA-transferase</fullName>
    </submittedName>
</protein>
<dbReference type="Gene3D" id="3.40.1080.20">
    <property type="entry name" value="Acetyl-CoA hydrolase/transferase C-terminal domain"/>
    <property type="match status" value="1"/>
</dbReference>
<proteinExistence type="inferred from homology"/>
<keyword evidence="6" id="KW-1185">Reference proteome</keyword>
<gene>
    <name evidence="5" type="ORF">HQ43_07345</name>
</gene>
<evidence type="ECO:0000313" key="6">
    <source>
        <dbReference type="Proteomes" id="UP000030101"/>
    </source>
</evidence>
<comment type="caution">
    <text evidence="5">The sequence shown here is derived from an EMBL/GenBank/DDBJ whole genome shotgun (WGS) entry which is preliminary data.</text>
</comment>
<evidence type="ECO:0000259" key="3">
    <source>
        <dbReference type="Pfam" id="PF02550"/>
    </source>
</evidence>
<dbReference type="PANTHER" id="PTHR21432:SF20">
    <property type="entry name" value="ACETYL-COA HYDROLASE"/>
    <property type="match status" value="1"/>
</dbReference>
<evidence type="ECO:0000313" key="5">
    <source>
        <dbReference type="EMBL" id="KGN91879.1"/>
    </source>
</evidence>